<reference evidence="1" key="1">
    <citation type="submission" date="2018-05" db="EMBL/GenBank/DDBJ databases">
        <authorList>
            <person name="Lanie J.A."/>
            <person name="Ng W.-L."/>
            <person name="Kazmierczak K.M."/>
            <person name="Andrzejewski T.M."/>
            <person name="Davidsen T.M."/>
            <person name="Wayne K.J."/>
            <person name="Tettelin H."/>
            <person name="Glass J.I."/>
            <person name="Rusch D."/>
            <person name="Podicherti R."/>
            <person name="Tsui H.-C.T."/>
            <person name="Winkler M.E."/>
        </authorList>
    </citation>
    <scope>NUCLEOTIDE SEQUENCE</scope>
</reference>
<protein>
    <submittedName>
        <fullName evidence="1">Uncharacterized protein</fullName>
    </submittedName>
</protein>
<organism evidence="1">
    <name type="scientific">marine metagenome</name>
    <dbReference type="NCBI Taxonomy" id="408172"/>
    <lineage>
        <taxon>unclassified sequences</taxon>
        <taxon>metagenomes</taxon>
        <taxon>ecological metagenomes</taxon>
    </lineage>
</organism>
<sequence length="59" mass="6516">MCYLYNLNRGRLLTGTGFRIRSPGSQDMQSCPVFTTQHASESSVIDRDAIGHLAAFLDP</sequence>
<dbReference type="EMBL" id="UINC01104742">
    <property type="protein sequence ID" value="SVC68133.1"/>
    <property type="molecule type" value="Genomic_DNA"/>
</dbReference>
<gene>
    <name evidence="1" type="ORF">METZ01_LOCUS320987</name>
</gene>
<accession>A0A382P444</accession>
<evidence type="ECO:0000313" key="1">
    <source>
        <dbReference type="EMBL" id="SVC68133.1"/>
    </source>
</evidence>
<name>A0A382P444_9ZZZZ</name>
<dbReference type="AlphaFoldDB" id="A0A382P444"/>
<proteinExistence type="predicted"/>